<dbReference type="SUPFAM" id="SSF54909">
    <property type="entry name" value="Dimeric alpha+beta barrel"/>
    <property type="match status" value="1"/>
</dbReference>
<dbReference type="Pfam" id="PF03992">
    <property type="entry name" value="ABM"/>
    <property type="match status" value="1"/>
</dbReference>
<protein>
    <submittedName>
        <fullName evidence="2">Quinol monooxygenase YgiN</fullName>
    </submittedName>
</protein>
<evidence type="ECO:0000259" key="1">
    <source>
        <dbReference type="PROSITE" id="PS51725"/>
    </source>
</evidence>
<evidence type="ECO:0000313" key="2">
    <source>
        <dbReference type="EMBL" id="SFQ54893.1"/>
    </source>
</evidence>
<dbReference type="PANTHER" id="PTHR33336">
    <property type="entry name" value="QUINOL MONOOXYGENASE YGIN-RELATED"/>
    <property type="match status" value="1"/>
</dbReference>
<keyword evidence="2" id="KW-0560">Oxidoreductase</keyword>
<dbReference type="GeneID" id="93710658"/>
<dbReference type="GO" id="GO:0004497">
    <property type="term" value="F:monooxygenase activity"/>
    <property type="evidence" value="ECO:0007669"/>
    <property type="project" value="UniProtKB-KW"/>
</dbReference>
<dbReference type="PROSITE" id="PS51725">
    <property type="entry name" value="ABM"/>
    <property type="match status" value="1"/>
</dbReference>
<comment type="caution">
    <text evidence="2">The sequence shown here is derived from an EMBL/GenBank/DDBJ whole genome shotgun (WGS) entry which is preliminary data.</text>
</comment>
<dbReference type="EMBL" id="FOXX01000004">
    <property type="protein sequence ID" value="SFQ54893.1"/>
    <property type="molecule type" value="Genomic_DNA"/>
</dbReference>
<evidence type="ECO:0000313" key="3">
    <source>
        <dbReference type="Proteomes" id="UP000182762"/>
    </source>
</evidence>
<dbReference type="InterPro" id="IPR011008">
    <property type="entry name" value="Dimeric_a/b-barrel"/>
</dbReference>
<dbReference type="Gene3D" id="3.30.70.100">
    <property type="match status" value="1"/>
</dbReference>
<keyword evidence="3" id="KW-1185">Reference proteome</keyword>
<sequence>MIGIEAKMVVREDKREEFLQEAKALIEGTRNEEGNISYTLFESTENKNEFLMLEEWKDEEAVASHNGAPHFVAFVGKAKELLAGPLQAKKFEKNA</sequence>
<name>A0A1I5ZET5_9BACI</name>
<proteinExistence type="predicted"/>
<dbReference type="RefSeq" id="WP_061804317.1">
    <property type="nucleotide sequence ID" value="NZ_FOXX01000004.1"/>
</dbReference>
<dbReference type="InterPro" id="IPR007138">
    <property type="entry name" value="ABM_dom"/>
</dbReference>
<reference evidence="2 3" key="1">
    <citation type="submission" date="2016-10" db="EMBL/GenBank/DDBJ databases">
        <authorList>
            <person name="Varghese N."/>
            <person name="Submissions S."/>
        </authorList>
    </citation>
    <scope>NUCLEOTIDE SEQUENCE [LARGE SCALE GENOMIC DNA]</scope>
    <source>
        <strain evidence="2 3">DSM 13796</strain>
    </source>
</reference>
<gene>
    <name evidence="2" type="ORF">SAMN02745910_01983</name>
</gene>
<accession>A0A1I5ZET5</accession>
<keyword evidence="2" id="KW-0503">Monooxygenase</keyword>
<dbReference type="PANTHER" id="PTHR33336:SF3">
    <property type="entry name" value="ABM DOMAIN-CONTAINING PROTEIN"/>
    <property type="match status" value="1"/>
</dbReference>
<organism evidence="2 3">
    <name type="scientific">Priestia endophytica DSM 13796</name>
    <dbReference type="NCBI Taxonomy" id="1121089"/>
    <lineage>
        <taxon>Bacteria</taxon>
        <taxon>Bacillati</taxon>
        <taxon>Bacillota</taxon>
        <taxon>Bacilli</taxon>
        <taxon>Bacillales</taxon>
        <taxon>Bacillaceae</taxon>
        <taxon>Priestia</taxon>
    </lineage>
</organism>
<feature type="domain" description="ABM" evidence="1">
    <location>
        <begin position="2"/>
        <end position="91"/>
    </location>
</feature>
<dbReference type="InterPro" id="IPR050744">
    <property type="entry name" value="AI-2_Isomerase_LsrG"/>
</dbReference>
<dbReference type="Proteomes" id="UP000182762">
    <property type="component" value="Unassembled WGS sequence"/>
</dbReference>